<organism evidence="2 4">
    <name type="scientific">Didymodactylos carnosus</name>
    <dbReference type="NCBI Taxonomy" id="1234261"/>
    <lineage>
        <taxon>Eukaryota</taxon>
        <taxon>Metazoa</taxon>
        <taxon>Spiralia</taxon>
        <taxon>Gnathifera</taxon>
        <taxon>Rotifera</taxon>
        <taxon>Eurotatoria</taxon>
        <taxon>Bdelloidea</taxon>
        <taxon>Philodinida</taxon>
        <taxon>Philodinidae</taxon>
        <taxon>Didymodactylos</taxon>
    </lineage>
</organism>
<dbReference type="EMBL" id="CAJOBC010101424">
    <property type="protein sequence ID" value="CAF4473568.1"/>
    <property type="molecule type" value="Genomic_DNA"/>
</dbReference>
<dbReference type="Proteomes" id="UP000663829">
    <property type="component" value="Unassembled WGS sequence"/>
</dbReference>
<evidence type="ECO:0000313" key="2">
    <source>
        <dbReference type="EMBL" id="CAF1597946.1"/>
    </source>
</evidence>
<reference evidence="2" key="1">
    <citation type="submission" date="2021-02" db="EMBL/GenBank/DDBJ databases">
        <authorList>
            <person name="Nowell W R."/>
        </authorList>
    </citation>
    <scope>NUCLEOTIDE SEQUENCE</scope>
</reference>
<evidence type="ECO:0000313" key="3">
    <source>
        <dbReference type="EMBL" id="CAF4473568.1"/>
    </source>
</evidence>
<name>A0A816AN91_9BILA</name>
<feature type="region of interest" description="Disordered" evidence="1">
    <location>
        <begin position="68"/>
        <end position="119"/>
    </location>
</feature>
<accession>A0A816AN91</accession>
<dbReference type="EMBL" id="CAJNOQ010035094">
    <property type="protein sequence ID" value="CAF1597946.1"/>
    <property type="molecule type" value="Genomic_DNA"/>
</dbReference>
<feature type="non-terminal residue" evidence="2">
    <location>
        <position position="389"/>
    </location>
</feature>
<dbReference type="AlphaFoldDB" id="A0A816AN91"/>
<sequence>MRTGRTTTCPKGDRKIPAPVAVYMTQRYSKCKGLSKLLFTAEDVLCRRCLEYENEFYEDTYLHKQTKFSSADDDDDAPLASSSSTTPRKLRSQRHVFQDFSSSTKSNTDSVSTNDSEHVRLISKEETGRLQSSLNVMLHHFEMSPVKDLRDRDALREKTNLLMYNIRAVGEKLVDSMELTSTPYHPNLTDITLNEADDLVGGMKKLFLDNDGIEKIRLLTICPEEWGRQKIQDFFNATERQARKSLELRLTSGILSRPEYCSGNQPMDRDTLECVLDFFGSDTISRVSPNAKDCILMPAPDGSASKQTTPVRFMLMTIGEAYEQFVFDNPTVAISRSKFYSLKPKNVKKTSPHDVCIWKVCPSEVLAKSFIGNTDDTIEYMIWRRTDKK</sequence>
<proteinExistence type="predicted"/>
<gene>
    <name evidence="2" type="ORF">GPM918_LOCUS42228</name>
    <name evidence="3" type="ORF">SRO942_LOCUS43424</name>
</gene>
<protein>
    <submittedName>
        <fullName evidence="2">Uncharacterized protein</fullName>
    </submittedName>
</protein>
<feature type="compositionally biased region" description="Low complexity" evidence="1">
    <location>
        <begin position="101"/>
        <end position="114"/>
    </location>
</feature>
<evidence type="ECO:0000256" key="1">
    <source>
        <dbReference type="SAM" id="MobiDB-lite"/>
    </source>
</evidence>
<evidence type="ECO:0000313" key="4">
    <source>
        <dbReference type="Proteomes" id="UP000663829"/>
    </source>
</evidence>
<comment type="caution">
    <text evidence="2">The sequence shown here is derived from an EMBL/GenBank/DDBJ whole genome shotgun (WGS) entry which is preliminary data.</text>
</comment>
<keyword evidence="4" id="KW-1185">Reference proteome</keyword>
<dbReference type="Proteomes" id="UP000681722">
    <property type="component" value="Unassembled WGS sequence"/>
</dbReference>